<proteinExistence type="predicted"/>
<dbReference type="Proteomes" id="UP000184267">
    <property type="component" value="Unassembled WGS sequence"/>
</dbReference>
<protein>
    <submittedName>
        <fullName evidence="1">Uncharacterized protein</fullName>
    </submittedName>
</protein>
<accession>A0A1M2VRB2</accession>
<evidence type="ECO:0000313" key="1">
    <source>
        <dbReference type="EMBL" id="OJT10125.1"/>
    </source>
</evidence>
<dbReference type="EMBL" id="MNAD01000816">
    <property type="protein sequence ID" value="OJT10125.1"/>
    <property type="molecule type" value="Genomic_DNA"/>
</dbReference>
<sequence length="97" mass="11144">MPILLQIEDEYHVLLECDTEDLSALRETFRTEATAVLPQILWITHALPTNAAMLDILLTREMSLHTLARFNASVFELREDTPCLNIRNDNTLLVLDH</sequence>
<gene>
    <name evidence="1" type="ORF">TRAPUB_13396</name>
</gene>
<organism evidence="1 2">
    <name type="scientific">Trametes pubescens</name>
    <name type="common">White-rot fungus</name>
    <dbReference type="NCBI Taxonomy" id="154538"/>
    <lineage>
        <taxon>Eukaryota</taxon>
        <taxon>Fungi</taxon>
        <taxon>Dikarya</taxon>
        <taxon>Basidiomycota</taxon>
        <taxon>Agaricomycotina</taxon>
        <taxon>Agaricomycetes</taxon>
        <taxon>Polyporales</taxon>
        <taxon>Polyporaceae</taxon>
        <taxon>Trametes</taxon>
    </lineage>
</organism>
<keyword evidence="2" id="KW-1185">Reference proteome</keyword>
<dbReference type="AlphaFoldDB" id="A0A1M2VRB2"/>
<evidence type="ECO:0000313" key="2">
    <source>
        <dbReference type="Proteomes" id="UP000184267"/>
    </source>
</evidence>
<reference evidence="1 2" key="1">
    <citation type="submission" date="2016-10" db="EMBL/GenBank/DDBJ databases">
        <title>Genome sequence of the basidiomycete white-rot fungus Trametes pubescens.</title>
        <authorList>
            <person name="Makela M.R."/>
            <person name="Granchi Z."/>
            <person name="Peng M."/>
            <person name="De Vries R.P."/>
            <person name="Grigoriev I."/>
            <person name="Riley R."/>
            <person name="Hilden K."/>
        </authorList>
    </citation>
    <scope>NUCLEOTIDE SEQUENCE [LARGE SCALE GENOMIC DNA]</scope>
    <source>
        <strain evidence="1 2">FBCC735</strain>
    </source>
</reference>
<comment type="caution">
    <text evidence="1">The sequence shown here is derived from an EMBL/GenBank/DDBJ whole genome shotgun (WGS) entry which is preliminary data.</text>
</comment>
<name>A0A1M2VRB2_TRAPU</name>